<dbReference type="Pfam" id="PF04006">
    <property type="entry name" value="Mpp10"/>
    <property type="match status" value="1"/>
</dbReference>
<dbReference type="OrthoDB" id="445326at2759"/>
<keyword evidence="9" id="KW-1185">Reference proteome</keyword>
<sequence length="633" mass="74778">MEKLQNLIEQVEKNPLWILEKNNENDQKETIKQIHDNLIQNSVNLQKQKNEKLITKGTDLDQIWEQLKIHFDILTKQSSKKISKIYEKVEQKKIQDEQENSEQEESSQETQESSENLQDIENMTDQENLQEQEGEDFEMDSENLDDFQEEQEELEESYQDEQDEQEEQEEQEEHIDEEGKDEENDELQKFLEQADYEDMNFEETKRKFEKGELNQDLDDSEDLGSEYEFGSVGEFNDEEKAFFDTTDGNYPKSSKVSKNEAEDFFGKLKKGSKKQMEFDEDEDEEGEENEEGEELDDNEVENDIFDEQRENALMDQQDENEKIHNEDEIQRLENQLIGESAWQTKGEVKSQLRPVNSLVNETLDFKNNKKQVENITQEYSEKLEDMIKQRILDEAFDDRQRVVNTAFIKENFTEFSKEKNEKGLADLYEDEFKSQLNLNTVSKDDKLKKEILELFKETCYKLDCLTNLSFTPKPFVKEAEIQASNLKLNIDEKIPLGHLHGDKNSQLNARELVDKKKDAKFLSKEEMSHEEKQTERARNKKAGRVRQKEKDRKKMLKHLEFTGQTKHEYNLLQQAKQEGKKIAKNKQQSSVKFNKSGQFFTNLQETLKNPDNNNKKAIMDAKSKKIKKNEQKL</sequence>
<comment type="similarity">
    <text evidence="6">Belongs to the MPP10 family.</text>
</comment>
<proteinExistence type="inferred from homology"/>
<dbReference type="EMBL" id="LDAU01000051">
    <property type="protein sequence ID" value="KRX09359.1"/>
    <property type="molecule type" value="Genomic_DNA"/>
</dbReference>
<protein>
    <submittedName>
        <fullName evidence="8">Uncharacterized protein</fullName>
    </submittedName>
</protein>
<feature type="compositionally biased region" description="Basic and acidic residues" evidence="7">
    <location>
        <begin position="202"/>
        <end position="213"/>
    </location>
</feature>
<evidence type="ECO:0000256" key="4">
    <source>
        <dbReference type="ARBA" id="ARBA00023242"/>
    </source>
</evidence>
<accession>A0A0V0R4F2</accession>
<dbReference type="PANTHER" id="PTHR17039:SF0">
    <property type="entry name" value="U3 SMALL NUCLEOLAR RIBONUCLEOPROTEIN PROTEIN MPP10"/>
    <property type="match status" value="1"/>
</dbReference>
<evidence type="ECO:0000256" key="6">
    <source>
        <dbReference type="ARBA" id="ARBA00029455"/>
    </source>
</evidence>
<name>A0A0V0R4F2_PSEPJ</name>
<dbReference type="GO" id="GO:0032040">
    <property type="term" value="C:small-subunit processome"/>
    <property type="evidence" value="ECO:0007669"/>
    <property type="project" value="TreeGrafter"/>
</dbReference>
<keyword evidence="2" id="KW-0690">Ribosome biogenesis</keyword>
<dbReference type="Proteomes" id="UP000054937">
    <property type="component" value="Unassembled WGS sequence"/>
</dbReference>
<feature type="compositionally biased region" description="Basic and acidic residues" evidence="7">
    <location>
        <begin position="613"/>
        <end position="633"/>
    </location>
</feature>
<dbReference type="AlphaFoldDB" id="A0A0V0R4F2"/>
<feature type="compositionally biased region" description="Acidic residues" evidence="7">
    <location>
        <begin position="278"/>
        <end position="305"/>
    </location>
</feature>
<dbReference type="GO" id="GO:0006364">
    <property type="term" value="P:rRNA processing"/>
    <property type="evidence" value="ECO:0007669"/>
    <property type="project" value="UniProtKB-KW"/>
</dbReference>
<feature type="compositionally biased region" description="Basic and acidic residues" evidence="7">
    <location>
        <begin position="521"/>
        <end position="537"/>
    </location>
</feature>
<evidence type="ECO:0000256" key="1">
    <source>
        <dbReference type="ARBA" id="ARBA00004604"/>
    </source>
</evidence>
<evidence type="ECO:0000256" key="5">
    <source>
        <dbReference type="ARBA" id="ARBA00023274"/>
    </source>
</evidence>
<feature type="region of interest" description="Disordered" evidence="7">
    <location>
        <begin position="521"/>
        <end position="552"/>
    </location>
</feature>
<feature type="compositionally biased region" description="Acidic residues" evidence="7">
    <location>
        <begin position="97"/>
        <end position="107"/>
    </location>
</feature>
<keyword evidence="5" id="KW-0687">Ribonucleoprotein</keyword>
<evidence type="ECO:0000313" key="9">
    <source>
        <dbReference type="Proteomes" id="UP000054937"/>
    </source>
</evidence>
<feature type="region of interest" description="Disordered" evidence="7">
    <location>
        <begin position="93"/>
        <end position="232"/>
    </location>
</feature>
<reference evidence="8 9" key="1">
    <citation type="journal article" date="2015" name="Sci. Rep.">
        <title>Genome of the facultative scuticociliatosis pathogen Pseudocohnilembus persalinus provides insight into its virulence through horizontal gene transfer.</title>
        <authorList>
            <person name="Xiong J."/>
            <person name="Wang G."/>
            <person name="Cheng J."/>
            <person name="Tian M."/>
            <person name="Pan X."/>
            <person name="Warren A."/>
            <person name="Jiang C."/>
            <person name="Yuan D."/>
            <person name="Miao W."/>
        </authorList>
    </citation>
    <scope>NUCLEOTIDE SEQUENCE [LARGE SCALE GENOMIC DNA]</scope>
    <source>
        <strain evidence="8">36N120E</strain>
    </source>
</reference>
<feature type="region of interest" description="Disordered" evidence="7">
    <location>
        <begin position="604"/>
        <end position="633"/>
    </location>
</feature>
<keyword evidence="3" id="KW-0698">rRNA processing</keyword>
<feature type="compositionally biased region" description="Acidic residues" evidence="7">
    <location>
        <begin position="122"/>
        <end position="185"/>
    </location>
</feature>
<dbReference type="PANTHER" id="PTHR17039">
    <property type="entry name" value="U3 SMALL NUCLEOLAR RIBONUCLEOPROTEIN PROTEIN MPP10"/>
    <property type="match status" value="1"/>
</dbReference>
<dbReference type="OMA" id="HFAEDFG"/>
<evidence type="ECO:0000256" key="7">
    <source>
        <dbReference type="SAM" id="MobiDB-lite"/>
    </source>
</evidence>
<comment type="caution">
    <text evidence="8">The sequence shown here is derived from an EMBL/GenBank/DDBJ whole genome shotgun (WGS) entry which is preliminary data.</text>
</comment>
<evidence type="ECO:0000256" key="3">
    <source>
        <dbReference type="ARBA" id="ARBA00022552"/>
    </source>
</evidence>
<feature type="region of interest" description="Disordered" evidence="7">
    <location>
        <begin position="267"/>
        <end position="307"/>
    </location>
</feature>
<gene>
    <name evidence="8" type="ORF">PPERSA_04665</name>
</gene>
<dbReference type="GO" id="GO:0034457">
    <property type="term" value="C:Mpp10 complex"/>
    <property type="evidence" value="ECO:0007669"/>
    <property type="project" value="InterPro"/>
</dbReference>
<organism evidence="8 9">
    <name type="scientific">Pseudocohnilembus persalinus</name>
    <name type="common">Ciliate</name>
    <dbReference type="NCBI Taxonomy" id="266149"/>
    <lineage>
        <taxon>Eukaryota</taxon>
        <taxon>Sar</taxon>
        <taxon>Alveolata</taxon>
        <taxon>Ciliophora</taxon>
        <taxon>Intramacronucleata</taxon>
        <taxon>Oligohymenophorea</taxon>
        <taxon>Scuticociliatia</taxon>
        <taxon>Philasterida</taxon>
        <taxon>Pseudocohnilembidae</taxon>
        <taxon>Pseudocohnilembus</taxon>
    </lineage>
</organism>
<comment type="subcellular location">
    <subcellularLocation>
        <location evidence="1">Nucleus</location>
        <location evidence="1">Nucleolus</location>
    </subcellularLocation>
</comment>
<evidence type="ECO:0000256" key="2">
    <source>
        <dbReference type="ARBA" id="ARBA00022517"/>
    </source>
</evidence>
<evidence type="ECO:0000313" key="8">
    <source>
        <dbReference type="EMBL" id="KRX09359.1"/>
    </source>
</evidence>
<dbReference type="InterPro" id="IPR012173">
    <property type="entry name" value="Mpp10"/>
</dbReference>
<dbReference type="InParanoid" id="A0A0V0R4F2"/>
<keyword evidence="4" id="KW-0539">Nucleus</keyword>
<feature type="compositionally biased region" description="Acidic residues" evidence="7">
    <location>
        <begin position="215"/>
        <end position="225"/>
    </location>
</feature>
<dbReference type="GO" id="GO:0005732">
    <property type="term" value="C:sno(s)RNA-containing ribonucleoprotein complex"/>
    <property type="evidence" value="ECO:0007669"/>
    <property type="project" value="InterPro"/>
</dbReference>